<sequence length="193" mass="21951">MAAQPEQHQTRHFRVSLIELGQCLPPELPPRDPAIAVLDFCAQPWSLLVLDFGFQHTRFAVLNSSEYQTHVVPVVEEHTQTLVSTDSHTYILERTLLQLEMRGRILGVAAWAEIVVGCSRRSSLNGVAEEPREGCTNRCSERRKRKEKLGGVAALLDDMERRRWRWRWCAALRGTFTVFRSAFLGASADVVYC</sequence>
<accession>A0A5C3KDI3</accession>
<organism evidence="1 2">
    <name type="scientific">Coprinopsis marcescibilis</name>
    <name type="common">Agaric fungus</name>
    <name type="synonym">Psathyrella marcescibilis</name>
    <dbReference type="NCBI Taxonomy" id="230819"/>
    <lineage>
        <taxon>Eukaryota</taxon>
        <taxon>Fungi</taxon>
        <taxon>Dikarya</taxon>
        <taxon>Basidiomycota</taxon>
        <taxon>Agaricomycotina</taxon>
        <taxon>Agaricomycetes</taxon>
        <taxon>Agaricomycetidae</taxon>
        <taxon>Agaricales</taxon>
        <taxon>Agaricineae</taxon>
        <taxon>Psathyrellaceae</taxon>
        <taxon>Coprinopsis</taxon>
    </lineage>
</organism>
<proteinExistence type="predicted"/>
<keyword evidence="2" id="KW-1185">Reference proteome</keyword>
<name>A0A5C3KDI3_COPMA</name>
<gene>
    <name evidence="1" type="ORF">FA15DRAFT_309429</name>
</gene>
<protein>
    <submittedName>
        <fullName evidence="1">Uncharacterized protein</fullName>
    </submittedName>
</protein>
<reference evidence="1 2" key="1">
    <citation type="journal article" date="2019" name="Nat. Ecol. Evol.">
        <title>Megaphylogeny resolves global patterns of mushroom evolution.</title>
        <authorList>
            <person name="Varga T."/>
            <person name="Krizsan K."/>
            <person name="Foldi C."/>
            <person name="Dima B."/>
            <person name="Sanchez-Garcia M."/>
            <person name="Sanchez-Ramirez S."/>
            <person name="Szollosi G.J."/>
            <person name="Szarkandi J.G."/>
            <person name="Papp V."/>
            <person name="Albert L."/>
            <person name="Andreopoulos W."/>
            <person name="Angelini C."/>
            <person name="Antonin V."/>
            <person name="Barry K.W."/>
            <person name="Bougher N.L."/>
            <person name="Buchanan P."/>
            <person name="Buyck B."/>
            <person name="Bense V."/>
            <person name="Catcheside P."/>
            <person name="Chovatia M."/>
            <person name="Cooper J."/>
            <person name="Damon W."/>
            <person name="Desjardin D."/>
            <person name="Finy P."/>
            <person name="Geml J."/>
            <person name="Haridas S."/>
            <person name="Hughes K."/>
            <person name="Justo A."/>
            <person name="Karasinski D."/>
            <person name="Kautmanova I."/>
            <person name="Kiss B."/>
            <person name="Kocsube S."/>
            <person name="Kotiranta H."/>
            <person name="LaButti K.M."/>
            <person name="Lechner B.E."/>
            <person name="Liimatainen K."/>
            <person name="Lipzen A."/>
            <person name="Lukacs Z."/>
            <person name="Mihaltcheva S."/>
            <person name="Morgado L.N."/>
            <person name="Niskanen T."/>
            <person name="Noordeloos M.E."/>
            <person name="Ohm R.A."/>
            <person name="Ortiz-Santana B."/>
            <person name="Ovrebo C."/>
            <person name="Racz N."/>
            <person name="Riley R."/>
            <person name="Savchenko A."/>
            <person name="Shiryaev A."/>
            <person name="Soop K."/>
            <person name="Spirin V."/>
            <person name="Szebenyi C."/>
            <person name="Tomsovsky M."/>
            <person name="Tulloss R.E."/>
            <person name="Uehling J."/>
            <person name="Grigoriev I.V."/>
            <person name="Vagvolgyi C."/>
            <person name="Papp T."/>
            <person name="Martin F.M."/>
            <person name="Miettinen O."/>
            <person name="Hibbett D.S."/>
            <person name="Nagy L.G."/>
        </authorList>
    </citation>
    <scope>NUCLEOTIDE SEQUENCE [LARGE SCALE GENOMIC DNA]</scope>
    <source>
        <strain evidence="1 2">CBS 121175</strain>
    </source>
</reference>
<dbReference type="AlphaFoldDB" id="A0A5C3KDI3"/>
<evidence type="ECO:0000313" key="1">
    <source>
        <dbReference type="EMBL" id="TFK17703.1"/>
    </source>
</evidence>
<dbReference type="Proteomes" id="UP000307440">
    <property type="component" value="Unassembled WGS sequence"/>
</dbReference>
<dbReference type="EMBL" id="ML210473">
    <property type="protein sequence ID" value="TFK17703.1"/>
    <property type="molecule type" value="Genomic_DNA"/>
</dbReference>
<evidence type="ECO:0000313" key="2">
    <source>
        <dbReference type="Proteomes" id="UP000307440"/>
    </source>
</evidence>